<keyword evidence="7" id="KW-1185">Reference proteome</keyword>
<dbReference type="InterPro" id="IPR006336">
    <property type="entry name" value="GCS2"/>
</dbReference>
<comment type="catalytic activity">
    <reaction evidence="4 5">
        <text>L-cysteine + L-glutamate + ATP = gamma-L-glutamyl-L-cysteine + ADP + phosphate + H(+)</text>
        <dbReference type="Rhea" id="RHEA:13285"/>
        <dbReference type="ChEBI" id="CHEBI:15378"/>
        <dbReference type="ChEBI" id="CHEBI:29985"/>
        <dbReference type="ChEBI" id="CHEBI:30616"/>
        <dbReference type="ChEBI" id="CHEBI:35235"/>
        <dbReference type="ChEBI" id="CHEBI:43474"/>
        <dbReference type="ChEBI" id="CHEBI:58173"/>
        <dbReference type="ChEBI" id="CHEBI:456216"/>
        <dbReference type="EC" id="6.3.2.2"/>
    </reaction>
</comment>
<evidence type="ECO:0000256" key="1">
    <source>
        <dbReference type="ARBA" id="ARBA00022598"/>
    </source>
</evidence>
<accession>A0A917QI64</accession>
<dbReference type="NCBIfam" id="NF010042">
    <property type="entry name" value="PRK13517.1-2"/>
    <property type="match status" value="1"/>
</dbReference>
<dbReference type="PANTHER" id="PTHR36510">
    <property type="entry name" value="GLUTAMATE--CYSTEINE LIGASE 2-RELATED"/>
    <property type="match status" value="1"/>
</dbReference>
<dbReference type="NCBIfam" id="NF010043">
    <property type="entry name" value="PRK13517.1-3"/>
    <property type="match status" value="1"/>
</dbReference>
<dbReference type="Proteomes" id="UP000612956">
    <property type="component" value="Unassembled WGS sequence"/>
</dbReference>
<dbReference type="AlphaFoldDB" id="A0A917QI64"/>
<dbReference type="InterPro" id="IPR014746">
    <property type="entry name" value="Gln_synth/guanido_kin_cat_dom"/>
</dbReference>
<dbReference type="HAMAP" id="MF_01609">
    <property type="entry name" value="Glu_cys_ligase_2"/>
    <property type="match status" value="1"/>
</dbReference>
<dbReference type="NCBIfam" id="NF010044">
    <property type="entry name" value="PRK13517.1-4"/>
    <property type="match status" value="1"/>
</dbReference>
<dbReference type="NCBIfam" id="TIGR02050">
    <property type="entry name" value="gshA_cyan_rel"/>
    <property type="match status" value="1"/>
</dbReference>
<keyword evidence="1 5" id="KW-0436">Ligase</keyword>
<dbReference type="Gene3D" id="3.30.590.20">
    <property type="match status" value="1"/>
</dbReference>
<keyword evidence="2 5" id="KW-0547">Nucleotide-binding</keyword>
<dbReference type="EC" id="6.3.2.2" evidence="5"/>
<proteinExistence type="inferred from homology"/>
<keyword evidence="3 5" id="KW-0067">ATP-binding</keyword>
<comment type="function">
    <text evidence="5">ATP-dependent carboxylate-amine ligase which exhibits weak glutamate--cysteine ligase activity.</text>
</comment>
<dbReference type="InterPro" id="IPR050141">
    <property type="entry name" value="GCL_type2/YbdK_subfam"/>
</dbReference>
<dbReference type="GO" id="GO:0042398">
    <property type="term" value="P:modified amino acid biosynthetic process"/>
    <property type="evidence" value="ECO:0007669"/>
    <property type="project" value="InterPro"/>
</dbReference>
<dbReference type="SUPFAM" id="SSF55931">
    <property type="entry name" value="Glutamine synthetase/guanido kinase"/>
    <property type="match status" value="1"/>
</dbReference>
<evidence type="ECO:0000256" key="4">
    <source>
        <dbReference type="ARBA" id="ARBA00048819"/>
    </source>
</evidence>
<protein>
    <recommendedName>
        <fullName evidence="5">Putative glutamate--cysteine ligase 2</fullName>
        <ecNumber evidence="5">6.3.2.2</ecNumber>
    </recommendedName>
    <alternativeName>
        <fullName evidence="5">Gamma-glutamylcysteine synthetase 2</fullName>
        <shortName evidence="5">GCS 2</shortName>
        <shortName evidence="5">Gamma-GCS 2</shortName>
    </alternativeName>
</protein>
<dbReference type="PANTHER" id="PTHR36510:SF1">
    <property type="entry name" value="GLUTAMATE--CYSTEINE LIGASE 2-RELATED"/>
    <property type="match status" value="1"/>
</dbReference>
<evidence type="ECO:0000313" key="6">
    <source>
        <dbReference type="EMBL" id="GGK51721.1"/>
    </source>
</evidence>
<organism evidence="6 7">
    <name type="scientific">Nocardia camponoti</name>
    <dbReference type="NCBI Taxonomy" id="1616106"/>
    <lineage>
        <taxon>Bacteria</taxon>
        <taxon>Bacillati</taxon>
        <taxon>Actinomycetota</taxon>
        <taxon>Actinomycetes</taxon>
        <taxon>Mycobacteriales</taxon>
        <taxon>Nocardiaceae</taxon>
        <taxon>Nocardia</taxon>
    </lineage>
</organism>
<reference evidence="6" key="2">
    <citation type="submission" date="2020-09" db="EMBL/GenBank/DDBJ databases">
        <authorList>
            <person name="Sun Q."/>
            <person name="Zhou Y."/>
        </authorList>
    </citation>
    <scope>NUCLEOTIDE SEQUENCE</scope>
    <source>
        <strain evidence="6">CGMCC 4.7278</strain>
    </source>
</reference>
<evidence type="ECO:0000256" key="2">
    <source>
        <dbReference type="ARBA" id="ARBA00022741"/>
    </source>
</evidence>
<dbReference type="RefSeq" id="WP_188829004.1">
    <property type="nucleotide sequence ID" value="NZ_BMMW01000002.1"/>
</dbReference>
<sequence>MAEARTQVPFKGSPRPTIGIEWEVALVDKVTRDLSNTAAEVFDAVGDLRSPDGTQQVTKELLRNTVELVTGVHDTVGGAVDELRGTMDAVRRAADPLGVDLFCAGTHPFAQWSSQQLTPSPHYDELIERTQWWGRQMLIWGVHVHVGVSHPEKVFPILNSLLLSYPHLLALSASSPMWSGDDTGYASNRALMFQQLPTAGLPFQFENWPQFEGFVHDQLKTGVFEQLGGMHWDIRPAPKWGTIEIRVCDGLSSRAELASVAALIHSLVVDLDRRLEAGETLPTIPPWHVQENKWRAARYGLDAIIITDDKSNERLVTDDLDRLLNQLEPTAKLLGCADELAGVAEIPRHGASYQRQRRVAAETNGDLVAVVDSLVRELDQ</sequence>
<dbReference type="Pfam" id="PF04107">
    <property type="entry name" value="GCS2"/>
    <property type="match status" value="1"/>
</dbReference>
<dbReference type="GO" id="GO:0005524">
    <property type="term" value="F:ATP binding"/>
    <property type="evidence" value="ECO:0007669"/>
    <property type="project" value="UniProtKB-KW"/>
</dbReference>
<dbReference type="InterPro" id="IPR011793">
    <property type="entry name" value="YbdK"/>
</dbReference>
<dbReference type="GO" id="GO:0004357">
    <property type="term" value="F:glutamate-cysteine ligase activity"/>
    <property type="evidence" value="ECO:0007669"/>
    <property type="project" value="UniProtKB-EC"/>
</dbReference>
<reference evidence="6" key="1">
    <citation type="journal article" date="2014" name="Int. J. Syst. Evol. Microbiol.">
        <title>Complete genome sequence of Corynebacterium casei LMG S-19264T (=DSM 44701T), isolated from a smear-ripened cheese.</title>
        <authorList>
            <consortium name="US DOE Joint Genome Institute (JGI-PGF)"/>
            <person name="Walter F."/>
            <person name="Albersmeier A."/>
            <person name="Kalinowski J."/>
            <person name="Ruckert C."/>
        </authorList>
    </citation>
    <scope>NUCLEOTIDE SEQUENCE</scope>
    <source>
        <strain evidence="6">CGMCC 4.7278</strain>
    </source>
</reference>
<comment type="similarity">
    <text evidence="5">Belongs to the glutamate--cysteine ligase type 2 family. YbdK subfamily.</text>
</comment>
<evidence type="ECO:0000256" key="5">
    <source>
        <dbReference type="HAMAP-Rule" id="MF_01609"/>
    </source>
</evidence>
<dbReference type="EMBL" id="BMMW01000002">
    <property type="protein sequence ID" value="GGK51721.1"/>
    <property type="molecule type" value="Genomic_DNA"/>
</dbReference>
<name>A0A917QI64_9NOCA</name>
<comment type="caution">
    <text evidence="6">The sequence shown here is derived from an EMBL/GenBank/DDBJ whole genome shotgun (WGS) entry which is preliminary data.</text>
</comment>
<evidence type="ECO:0000256" key="3">
    <source>
        <dbReference type="ARBA" id="ARBA00022840"/>
    </source>
</evidence>
<evidence type="ECO:0000313" key="7">
    <source>
        <dbReference type="Proteomes" id="UP000612956"/>
    </source>
</evidence>
<gene>
    <name evidence="6" type="ORF">GCM10011591_24270</name>
</gene>